<reference evidence="1" key="1">
    <citation type="submission" date="2021-03" db="EMBL/GenBank/DDBJ databases">
        <title>Acanthopleuribacteraceae sp. M133.</title>
        <authorList>
            <person name="Wang G."/>
        </authorList>
    </citation>
    <scope>NUCLEOTIDE SEQUENCE</scope>
    <source>
        <strain evidence="1">M133</strain>
    </source>
</reference>
<dbReference type="RefSeq" id="WP_237379964.1">
    <property type="nucleotide sequence ID" value="NZ_CP071793.1"/>
</dbReference>
<evidence type="ECO:0000313" key="2">
    <source>
        <dbReference type="Proteomes" id="UP000663929"/>
    </source>
</evidence>
<dbReference type="Proteomes" id="UP000663929">
    <property type="component" value="Chromosome"/>
</dbReference>
<dbReference type="InterPro" id="IPR013325">
    <property type="entry name" value="RNA_pol_sigma_r2"/>
</dbReference>
<keyword evidence="2" id="KW-1185">Reference proteome</keyword>
<dbReference type="KEGG" id="scor:J3U87_32520"/>
<sequence>MESLSLMLHRFFEGETEAGFAIFERFEGNVARYLRGRGEADQVGDLISSIRLAFLEKLPHLRDRRQVKEFLFQITRDELAKHWLRGRRYVALAAGGDEIGTESHDASLNVERLRVLRECLDAIENQTVRQVAVRRYRMGERQKEISAHMRITIDQVKKYTRKAEISITDCVQRRMGGGTEARR</sequence>
<proteinExistence type="predicted"/>
<dbReference type="SUPFAM" id="SSF88946">
    <property type="entry name" value="Sigma2 domain of RNA polymerase sigma factors"/>
    <property type="match status" value="1"/>
</dbReference>
<accession>A0A8A4TMA7</accession>
<dbReference type="GO" id="GO:0006352">
    <property type="term" value="P:DNA-templated transcription initiation"/>
    <property type="evidence" value="ECO:0007669"/>
    <property type="project" value="InterPro"/>
</dbReference>
<dbReference type="GO" id="GO:0003700">
    <property type="term" value="F:DNA-binding transcription factor activity"/>
    <property type="evidence" value="ECO:0007669"/>
    <property type="project" value="InterPro"/>
</dbReference>
<dbReference type="EMBL" id="CP071793">
    <property type="protein sequence ID" value="QTD50334.1"/>
    <property type="molecule type" value="Genomic_DNA"/>
</dbReference>
<dbReference type="AlphaFoldDB" id="A0A8A4TMA7"/>
<evidence type="ECO:0000313" key="1">
    <source>
        <dbReference type="EMBL" id="QTD50334.1"/>
    </source>
</evidence>
<name>A0A8A4TMA7_SULCO</name>
<gene>
    <name evidence="1" type="ORF">J3U87_32520</name>
</gene>
<protein>
    <submittedName>
        <fullName evidence="1">Sigma-70 family RNA polymerase sigma factor</fullName>
    </submittedName>
</protein>
<dbReference type="Gene3D" id="1.10.1740.10">
    <property type="match status" value="1"/>
</dbReference>
<organism evidence="1 2">
    <name type="scientific">Sulfidibacter corallicola</name>
    <dbReference type="NCBI Taxonomy" id="2818388"/>
    <lineage>
        <taxon>Bacteria</taxon>
        <taxon>Pseudomonadati</taxon>
        <taxon>Acidobacteriota</taxon>
        <taxon>Holophagae</taxon>
        <taxon>Acanthopleuribacterales</taxon>
        <taxon>Acanthopleuribacteraceae</taxon>
        <taxon>Sulfidibacter</taxon>
    </lineage>
</organism>